<accession>A0A951QQG1</accession>
<evidence type="ECO:0000313" key="1">
    <source>
        <dbReference type="EMBL" id="MBW4670068.1"/>
    </source>
</evidence>
<organism evidence="1 2">
    <name type="scientific">Cyanomargarita calcarea GSE-NOS-MK-12-04C</name>
    <dbReference type="NCBI Taxonomy" id="2839659"/>
    <lineage>
        <taxon>Bacteria</taxon>
        <taxon>Bacillati</taxon>
        <taxon>Cyanobacteriota</taxon>
        <taxon>Cyanophyceae</taxon>
        <taxon>Nostocales</taxon>
        <taxon>Cyanomargaritaceae</taxon>
        <taxon>Cyanomargarita</taxon>
    </lineage>
</organism>
<proteinExistence type="predicted"/>
<dbReference type="InterPro" id="IPR011473">
    <property type="entry name" value="DUF1579"/>
</dbReference>
<reference evidence="1" key="2">
    <citation type="journal article" date="2022" name="Microbiol. Resour. Announc.">
        <title>Metagenome Sequencing to Explore Phylogenomics of Terrestrial Cyanobacteria.</title>
        <authorList>
            <person name="Ward R.D."/>
            <person name="Stajich J.E."/>
            <person name="Johansen J.R."/>
            <person name="Huntemann M."/>
            <person name="Clum A."/>
            <person name="Foster B."/>
            <person name="Foster B."/>
            <person name="Roux S."/>
            <person name="Palaniappan K."/>
            <person name="Varghese N."/>
            <person name="Mukherjee S."/>
            <person name="Reddy T.B.K."/>
            <person name="Daum C."/>
            <person name="Copeland A."/>
            <person name="Chen I.A."/>
            <person name="Ivanova N.N."/>
            <person name="Kyrpides N.C."/>
            <person name="Shapiro N."/>
            <person name="Eloe-Fadrosh E.A."/>
            <person name="Pietrasiak N."/>
        </authorList>
    </citation>
    <scope>NUCLEOTIDE SEQUENCE</scope>
    <source>
        <strain evidence="1">GSE-NOS-MK-12-04C</strain>
    </source>
</reference>
<sequence length="47" mass="5678">MTGEEKMAKYNDAIEFKSDDRRVLTSYVLDDDGKWHGFMTTNYWRKK</sequence>
<gene>
    <name evidence="1" type="ORF">KME60_22310</name>
</gene>
<name>A0A951QQG1_9CYAN</name>
<dbReference type="Proteomes" id="UP000729701">
    <property type="component" value="Unassembled WGS sequence"/>
</dbReference>
<dbReference type="EMBL" id="JAHHGZ010000026">
    <property type="protein sequence ID" value="MBW4670068.1"/>
    <property type="molecule type" value="Genomic_DNA"/>
</dbReference>
<evidence type="ECO:0000313" key="2">
    <source>
        <dbReference type="Proteomes" id="UP000729701"/>
    </source>
</evidence>
<dbReference type="Pfam" id="PF07617">
    <property type="entry name" value="DUF1579"/>
    <property type="match status" value="1"/>
</dbReference>
<reference evidence="1" key="1">
    <citation type="submission" date="2021-05" db="EMBL/GenBank/DDBJ databases">
        <authorList>
            <person name="Pietrasiak N."/>
            <person name="Ward R."/>
            <person name="Stajich J.E."/>
            <person name="Kurbessoian T."/>
        </authorList>
    </citation>
    <scope>NUCLEOTIDE SEQUENCE</scope>
    <source>
        <strain evidence="1">GSE-NOS-MK-12-04C</strain>
    </source>
</reference>
<dbReference type="AlphaFoldDB" id="A0A951QQG1"/>
<comment type="caution">
    <text evidence="1">The sequence shown here is derived from an EMBL/GenBank/DDBJ whole genome shotgun (WGS) entry which is preliminary data.</text>
</comment>
<protein>
    <submittedName>
        <fullName evidence="1">DUF1579 domain-containing protein</fullName>
    </submittedName>
</protein>